<evidence type="ECO:0000313" key="9">
    <source>
        <dbReference type="Proteomes" id="UP000766486"/>
    </source>
</evidence>
<evidence type="ECO:0000256" key="3">
    <source>
        <dbReference type="ARBA" id="ARBA00022729"/>
    </source>
</evidence>
<evidence type="ECO:0000256" key="4">
    <source>
        <dbReference type="ARBA" id="ARBA00023157"/>
    </source>
</evidence>
<organism evidence="8 9">
    <name type="scientific">Bionectria ochroleuca</name>
    <name type="common">Gliocladium roseum</name>
    <dbReference type="NCBI Taxonomy" id="29856"/>
    <lineage>
        <taxon>Eukaryota</taxon>
        <taxon>Fungi</taxon>
        <taxon>Dikarya</taxon>
        <taxon>Ascomycota</taxon>
        <taxon>Pezizomycotina</taxon>
        <taxon>Sordariomycetes</taxon>
        <taxon>Hypocreomycetidae</taxon>
        <taxon>Hypocreales</taxon>
        <taxon>Bionectriaceae</taxon>
        <taxon>Clonostachys</taxon>
    </lineage>
</organism>
<accession>A0ABY6UMC4</accession>
<evidence type="ECO:0000256" key="2">
    <source>
        <dbReference type="ARBA" id="ARBA00022525"/>
    </source>
</evidence>
<keyword evidence="9" id="KW-1185">Reference proteome</keyword>
<feature type="disulfide bond" evidence="5">
    <location>
        <begin position="61"/>
        <end position="76"/>
    </location>
</feature>
<feature type="chain" id="PRO_5045189839" description="AA1-like domain-containing protein" evidence="6">
    <location>
        <begin position="17"/>
        <end position="161"/>
    </location>
</feature>
<dbReference type="EMBL" id="CABFNS010000826">
    <property type="protein sequence ID" value="VUC30979.1"/>
    <property type="molecule type" value="Genomic_DNA"/>
</dbReference>
<evidence type="ECO:0000256" key="1">
    <source>
        <dbReference type="ARBA" id="ARBA00004613"/>
    </source>
</evidence>
<feature type="domain" description="AA1-like" evidence="7">
    <location>
        <begin position="21"/>
        <end position="147"/>
    </location>
</feature>
<keyword evidence="2" id="KW-0964">Secreted</keyword>
<name>A0ABY6UMC4_BIOOC</name>
<protein>
    <recommendedName>
        <fullName evidence="7">AA1-like domain-containing protein</fullName>
    </recommendedName>
</protein>
<sequence length="161" mass="18069">MRFSACVPFLASLVAARPDYGGEGKVTVSNLKLNKVAVPVGFRLPNISFKLSGDQAKNIECSAANLPWPEFAFNRCGDSQYSFGLLPRDDSPEILLMIYHDVADKRADLRGGIVLNLICRNYDEYGNELFDYECTQDGPVTFRINGPIADYRFRDGYDELR</sequence>
<feature type="signal peptide" evidence="6">
    <location>
        <begin position="1"/>
        <end position="16"/>
    </location>
</feature>
<gene>
    <name evidence="8" type="ORF">CLO192961_LOCUS296329</name>
</gene>
<comment type="subcellular location">
    <subcellularLocation>
        <location evidence="1">Secreted</location>
    </subcellularLocation>
</comment>
<dbReference type="Proteomes" id="UP000766486">
    <property type="component" value="Unassembled WGS sequence"/>
</dbReference>
<evidence type="ECO:0000313" key="8">
    <source>
        <dbReference type="EMBL" id="VUC30979.1"/>
    </source>
</evidence>
<comment type="caution">
    <text evidence="5">Lacks conserved residue(s) required for the propagation of feature annotation.</text>
</comment>
<dbReference type="Gene3D" id="2.40.350.20">
    <property type="match status" value="1"/>
</dbReference>
<keyword evidence="4 5" id="KW-1015">Disulfide bond</keyword>
<dbReference type="PROSITE" id="PS51895">
    <property type="entry name" value="AA1"/>
    <property type="match status" value="1"/>
</dbReference>
<comment type="caution">
    <text evidence="8">The sequence shown here is derived from an EMBL/GenBank/DDBJ whole genome shotgun (WGS) entry which is preliminary data.</text>
</comment>
<dbReference type="InterPro" id="IPR032382">
    <property type="entry name" value="AltA1"/>
</dbReference>
<keyword evidence="3 6" id="KW-0732">Signal</keyword>
<proteinExistence type="predicted"/>
<evidence type="ECO:0000259" key="7">
    <source>
        <dbReference type="PROSITE" id="PS51895"/>
    </source>
</evidence>
<reference evidence="8 9" key="1">
    <citation type="submission" date="2019-06" db="EMBL/GenBank/DDBJ databases">
        <authorList>
            <person name="Broberg M."/>
        </authorList>
    </citation>
    <scope>NUCLEOTIDE SEQUENCE [LARGE SCALE GENOMIC DNA]</scope>
</reference>
<dbReference type="Pfam" id="PF16541">
    <property type="entry name" value="AltA1"/>
    <property type="match status" value="1"/>
</dbReference>
<evidence type="ECO:0000256" key="5">
    <source>
        <dbReference type="PROSITE-ProRule" id="PRU01243"/>
    </source>
</evidence>
<evidence type="ECO:0000256" key="6">
    <source>
        <dbReference type="SAM" id="SignalP"/>
    </source>
</evidence>